<protein>
    <submittedName>
        <fullName evidence="1">Uncharacterized protein</fullName>
    </submittedName>
</protein>
<gene>
    <name evidence="1" type="ORF">LVIROSA_LOCUS11034</name>
</gene>
<sequence length="127" mass="14532">MSSRYGRSVIRLGRWLMFMWLGNYQNLVRDIAFVHFLKVKDEPVLKRKLREIWMGSYHLFAFVARFSRDVSNKGGSNVKRKVITPNSVEQVLRSKLHADAQTSSYANVVKGDGGVKNKKCSVPVCIL</sequence>
<reference evidence="1 2" key="1">
    <citation type="submission" date="2022-01" db="EMBL/GenBank/DDBJ databases">
        <authorList>
            <person name="Xiong W."/>
            <person name="Schranz E."/>
        </authorList>
    </citation>
    <scope>NUCLEOTIDE SEQUENCE [LARGE SCALE GENOMIC DNA]</scope>
</reference>
<dbReference type="AlphaFoldDB" id="A0AAU9M9L5"/>
<proteinExistence type="predicted"/>
<dbReference type="Proteomes" id="UP001157418">
    <property type="component" value="Unassembled WGS sequence"/>
</dbReference>
<comment type="caution">
    <text evidence="1">The sequence shown here is derived from an EMBL/GenBank/DDBJ whole genome shotgun (WGS) entry which is preliminary data.</text>
</comment>
<dbReference type="EMBL" id="CAKMRJ010001112">
    <property type="protein sequence ID" value="CAH1423771.1"/>
    <property type="molecule type" value="Genomic_DNA"/>
</dbReference>
<evidence type="ECO:0000313" key="2">
    <source>
        <dbReference type="Proteomes" id="UP001157418"/>
    </source>
</evidence>
<accession>A0AAU9M9L5</accession>
<evidence type="ECO:0000313" key="1">
    <source>
        <dbReference type="EMBL" id="CAH1423771.1"/>
    </source>
</evidence>
<name>A0AAU9M9L5_9ASTR</name>
<keyword evidence="2" id="KW-1185">Reference proteome</keyword>
<organism evidence="1 2">
    <name type="scientific">Lactuca virosa</name>
    <dbReference type="NCBI Taxonomy" id="75947"/>
    <lineage>
        <taxon>Eukaryota</taxon>
        <taxon>Viridiplantae</taxon>
        <taxon>Streptophyta</taxon>
        <taxon>Embryophyta</taxon>
        <taxon>Tracheophyta</taxon>
        <taxon>Spermatophyta</taxon>
        <taxon>Magnoliopsida</taxon>
        <taxon>eudicotyledons</taxon>
        <taxon>Gunneridae</taxon>
        <taxon>Pentapetalae</taxon>
        <taxon>asterids</taxon>
        <taxon>campanulids</taxon>
        <taxon>Asterales</taxon>
        <taxon>Asteraceae</taxon>
        <taxon>Cichorioideae</taxon>
        <taxon>Cichorieae</taxon>
        <taxon>Lactucinae</taxon>
        <taxon>Lactuca</taxon>
    </lineage>
</organism>